<keyword evidence="1 4" id="KW-0812">Transmembrane</keyword>
<reference evidence="6 7" key="1">
    <citation type="submission" date="2016-10" db="EMBL/GenBank/DDBJ databases">
        <authorList>
            <person name="de Groot N.N."/>
        </authorList>
    </citation>
    <scope>NUCLEOTIDE SEQUENCE [LARGE SCALE GENOMIC DNA]</scope>
    <source>
        <strain evidence="6 7">Vu-144</strain>
    </source>
</reference>
<dbReference type="InterPro" id="IPR020846">
    <property type="entry name" value="MFS_dom"/>
</dbReference>
<dbReference type="PANTHER" id="PTHR42910:SF1">
    <property type="entry name" value="MAJOR FACILITATOR SUPERFAMILY (MFS) PROFILE DOMAIN-CONTAINING PROTEIN"/>
    <property type="match status" value="1"/>
</dbReference>
<dbReference type="AlphaFoldDB" id="A0A1H3WGW2"/>
<feature type="transmembrane region" description="Helical" evidence="4">
    <location>
        <begin position="167"/>
        <end position="187"/>
    </location>
</feature>
<feature type="transmembrane region" description="Helical" evidence="4">
    <location>
        <begin position="138"/>
        <end position="161"/>
    </location>
</feature>
<feature type="transmembrane region" description="Helical" evidence="4">
    <location>
        <begin position="281"/>
        <end position="298"/>
    </location>
</feature>
<dbReference type="Pfam" id="PF07690">
    <property type="entry name" value="MFS_1"/>
    <property type="match status" value="1"/>
</dbReference>
<feature type="transmembrane region" description="Helical" evidence="4">
    <location>
        <begin position="103"/>
        <end position="126"/>
    </location>
</feature>
<feature type="transmembrane region" description="Helical" evidence="4">
    <location>
        <begin position="51"/>
        <end position="68"/>
    </location>
</feature>
<keyword evidence="2 4" id="KW-1133">Transmembrane helix</keyword>
<protein>
    <submittedName>
        <fullName evidence="6">Predicted arabinose efflux permease, MFS family</fullName>
    </submittedName>
</protein>
<dbReference type="InterPro" id="IPR036259">
    <property type="entry name" value="MFS_trans_sf"/>
</dbReference>
<proteinExistence type="predicted"/>
<evidence type="ECO:0000256" key="2">
    <source>
        <dbReference type="ARBA" id="ARBA00022989"/>
    </source>
</evidence>
<feature type="transmembrane region" description="Helical" evidence="4">
    <location>
        <begin position="304"/>
        <end position="323"/>
    </location>
</feature>
<accession>A0A1H3WGW2</accession>
<dbReference type="RefSeq" id="WP_091393682.1">
    <property type="nucleotide sequence ID" value="NZ_FNQY01000003.1"/>
</dbReference>
<sequence>MTHLKDGQGLSTGLLIIMSVTTGVVVANNYYNQPLLGLMAKDFGISELQISSIPMLTQIGYAFGLFFIVPLGDKLRRKKLILVDFAFIIAALIGMALSKSPFLLKVFSFIIGFTAVIAQLLIPMAAQLATDNKRGRAIGTVMSGLLMGILASRTLSGYIGAHFGWQAIYYVAAVLISLLFFCLVRYLPELPAEFKGSYGSLLKSLVTQFNTQPNLRLASFRGAFDFACFSVFWTTIVFLLEAAPFHMGSDVAGAMGLVGIAGAIVASYVGRLSDRMSKNKLIIMGIFIVLISWIVLGFSGKSIIGLIIGAFLLDWGVQSVHITNQAIIFQGNPPARNRINTVYMVWYFIGGSLGTLIGGYIWYYTGWTGISISGIILSLLMLLLHIFGRRKLNLTNSD</sequence>
<dbReference type="EMBL" id="FNQY01000003">
    <property type="protein sequence ID" value="SDZ86190.1"/>
    <property type="molecule type" value="Genomic_DNA"/>
</dbReference>
<dbReference type="CDD" id="cd17324">
    <property type="entry name" value="MFS_NepI_like"/>
    <property type="match status" value="1"/>
</dbReference>
<dbReference type="OrthoDB" id="9815356at2"/>
<keyword evidence="7" id="KW-1185">Reference proteome</keyword>
<dbReference type="Proteomes" id="UP000199041">
    <property type="component" value="Unassembled WGS sequence"/>
</dbReference>
<feature type="domain" description="Major facilitator superfamily (MFS) profile" evidence="5">
    <location>
        <begin position="14"/>
        <end position="391"/>
    </location>
</feature>
<evidence type="ECO:0000256" key="3">
    <source>
        <dbReference type="ARBA" id="ARBA00023136"/>
    </source>
</evidence>
<feature type="transmembrane region" description="Helical" evidence="4">
    <location>
        <begin position="12"/>
        <end position="31"/>
    </location>
</feature>
<feature type="transmembrane region" description="Helical" evidence="4">
    <location>
        <begin position="344"/>
        <end position="363"/>
    </location>
</feature>
<dbReference type="InterPro" id="IPR011701">
    <property type="entry name" value="MFS"/>
</dbReference>
<evidence type="ECO:0000313" key="6">
    <source>
        <dbReference type="EMBL" id="SDZ86190.1"/>
    </source>
</evidence>
<organism evidence="6 7">
    <name type="scientific">Arachidicoccus rhizosphaerae</name>
    <dbReference type="NCBI Taxonomy" id="551991"/>
    <lineage>
        <taxon>Bacteria</taxon>
        <taxon>Pseudomonadati</taxon>
        <taxon>Bacteroidota</taxon>
        <taxon>Chitinophagia</taxon>
        <taxon>Chitinophagales</taxon>
        <taxon>Chitinophagaceae</taxon>
        <taxon>Arachidicoccus</taxon>
    </lineage>
</organism>
<name>A0A1H3WGW2_9BACT</name>
<dbReference type="Gene3D" id="1.20.1250.20">
    <property type="entry name" value="MFS general substrate transporter like domains"/>
    <property type="match status" value="1"/>
</dbReference>
<evidence type="ECO:0000256" key="4">
    <source>
        <dbReference type="SAM" id="Phobius"/>
    </source>
</evidence>
<keyword evidence="3 4" id="KW-0472">Membrane</keyword>
<dbReference type="PROSITE" id="PS50850">
    <property type="entry name" value="MFS"/>
    <property type="match status" value="1"/>
</dbReference>
<evidence type="ECO:0000313" key="7">
    <source>
        <dbReference type="Proteomes" id="UP000199041"/>
    </source>
</evidence>
<evidence type="ECO:0000256" key="1">
    <source>
        <dbReference type="ARBA" id="ARBA00022692"/>
    </source>
</evidence>
<dbReference type="SUPFAM" id="SSF103473">
    <property type="entry name" value="MFS general substrate transporter"/>
    <property type="match status" value="1"/>
</dbReference>
<evidence type="ECO:0000259" key="5">
    <source>
        <dbReference type="PROSITE" id="PS50850"/>
    </source>
</evidence>
<feature type="transmembrane region" description="Helical" evidence="4">
    <location>
        <begin position="369"/>
        <end position="387"/>
    </location>
</feature>
<feature type="transmembrane region" description="Helical" evidence="4">
    <location>
        <begin position="80"/>
        <end position="97"/>
    </location>
</feature>
<dbReference type="STRING" id="551991.SAMN05192529_1038"/>
<gene>
    <name evidence="6" type="ORF">SAMN05192529_1038</name>
</gene>
<dbReference type="PANTHER" id="PTHR42910">
    <property type="entry name" value="TRANSPORTER SCO4007-RELATED"/>
    <property type="match status" value="1"/>
</dbReference>
<dbReference type="GO" id="GO:0022857">
    <property type="term" value="F:transmembrane transporter activity"/>
    <property type="evidence" value="ECO:0007669"/>
    <property type="project" value="InterPro"/>
</dbReference>
<feature type="transmembrane region" description="Helical" evidence="4">
    <location>
        <begin position="251"/>
        <end position="269"/>
    </location>
</feature>
<feature type="transmembrane region" description="Helical" evidence="4">
    <location>
        <begin position="223"/>
        <end position="245"/>
    </location>
</feature>